<dbReference type="GO" id="GO:0006556">
    <property type="term" value="P:S-adenosylmethionine biosynthetic process"/>
    <property type="evidence" value="ECO:0007669"/>
    <property type="project" value="TreeGrafter"/>
</dbReference>
<evidence type="ECO:0000256" key="1">
    <source>
        <dbReference type="ARBA" id="ARBA00010944"/>
    </source>
</evidence>
<dbReference type="GO" id="GO:0008831">
    <property type="term" value="F:dTDP-4-dehydrorhamnose reductase activity"/>
    <property type="evidence" value="ECO:0007669"/>
    <property type="project" value="UniProtKB-EC"/>
</dbReference>
<sequence>MKILIFGHGYLGQRCHGAWKDSVLTDVHVTSEESALAEIQRHQPDVVFSAVGVKGKPNVDWCDAHPYETVQGNVLVPLLLAQACAKAGVYLLHLGSGCIFYGDSPHPDHAWRENDFGNPLPVYSRSKWAADLVLSTMPNVGIARLRMPIDHIPSSGNLIDKVSSFSKVIDVENSVTIIDDLMSVCHQLLERQLPGLFHATNPGIMKHRDLIELYRDLVNPSHTCEWISNNDLVAQGIVSKTRSNNILTSDRLIEAGIVMRPVSEALRDTMEKYARARRGEMIFCEFCS</sequence>
<dbReference type="EMBL" id="LCAU01000007">
    <property type="protein sequence ID" value="KKR97913.1"/>
    <property type="molecule type" value="Genomic_DNA"/>
</dbReference>
<keyword evidence="2" id="KW-0521">NADP</keyword>
<comment type="function">
    <text evidence="2">Catalyzes the reduction of dTDP-6-deoxy-L-lyxo-4-hexulose to yield dTDP-L-rhamnose.</text>
</comment>
<dbReference type="AlphaFoldDB" id="A0A0G0VA93"/>
<keyword evidence="2" id="KW-0560">Oxidoreductase</keyword>
<evidence type="ECO:0000313" key="5">
    <source>
        <dbReference type="Proteomes" id="UP000034746"/>
    </source>
</evidence>
<accession>A0A0G0VA93</accession>
<dbReference type="InterPro" id="IPR029903">
    <property type="entry name" value="RmlD-like-bd"/>
</dbReference>
<proteinExistence type="inferred from homology"/>
<dbReference type="Gene3D" id="3.40.50.720">
    <property type="entry name" value="NAD(P)-binding Rossmann-like Domain"/>
    <property type="match status" value="1"/>
</dbReference>
<comment type="similarity">
    <text evidence="1 2">Belongs to the dTDP-4-dehydrorhamnose reductase family.</text>
</comment>
<dbReference type="GO" id="GO:0048269">
    <property type="term" value="C:methionine adenosyltransferase complex"/>
    <property type="evidence" value="ECO:0007669"/>
    <property type="project" value="TreeGrafter"/>
</dbReference>
<dbReference type="EC" id="1.1.1.133" evidence="2"/>
<protein>
    <recommendedName>
        <fullName evidence="2">dTDP-4-dehydrorhamnose reductase</fullName>
        <ecNumber evidence="2">1.1.1.133</ecNumber>
    </recommendedName>
</protein>
<dbReference type="PANTHER" id="PTHR10491:SF4">
    <property type="entry name" value="METHIONINE ADENOSYLTRANSFERASE 2 SUBUNIT BETA"/>
    <property type="match status" value="1"/>
</dbReference>
<evidence type="ECO:0000313" key="4">
    <source>
        <dbReference type="EMBL" id="KKR97913.1"/>
    </source>
</evidence>
<comment type="pathway">
    <text evidence="2">Carbohydrate biosynthesis; dTDP-L-rhamnose biosynthesis.</text>
</comment>
<comment type="caution">
    <text evidence="4">The sequence shown here is derived from an EMBL/GenBank/DDBJ whole genome shotgun (WGS) entry which is preliminary data.</text>
</comment>
<reference evidence="4 5" key="1">
    <citation type="journal article" date="2015" name="Nature">
        <title>rRNA introns, odd ribosomes, and small enigmatic genomes across a large radiation of phyla.</title>
        <authorList>
            <person name="Brown C.T."/>
            <person name="Hug L.A."/>
            <person name="Thomas B.C."/>
            <person name="Sharon I."/>
            <person name="Castelle C.J."/>
            <person name="Singh A."/>
            <person name="Wilkins M.J."/>
            <person name="Williams K.H."/>
            <person name="Banfield J.F."/>
        </authorList>
    </citation>
    <scope>NUCLEOTIDE SEQUENCE [LARGE SCALE GENOMIC DNA]</scope>
</reference>
<dbReference type="GO" id="GO:0048270">
    <property type="term" value="F:methionine adenosyltransferase regulator activity"/>
    <property type="evidence" value="ECO:0007669"/>
    <property type="project" value="TreeGrafter"/>
</dbReference>
<gene>
    <name evidence="4" type="ORF">UU48_C0007G0046</name>
</gene>
<feature type="domain" description="RmlD-like substrate binding" evidence="3">
    <location>
        <begin position="1"/>
        <end position="208"/>
    </location>
</feature>
<dbReference type="SUPFAM" id="SSF51735">
    <property type="entry name" value="NAD(P)-binding Rossmann-fold domains"/>
    <property type="match status" value="1"/>
</dbReference>
<dbReference type="Proteomes" id="UP000034746">
    <property type="component" value="Unassembled WGS sequence"/>
</dbReference>
<name>A0A0G0VA93_9BACT</name>
<dbReference type="InterPro" id="IPR036291">
    <property type="entry name" value="NAD(P)-bd_dom_sf"/>
</dbReference>
<evidence type="ECO:0000256" key="2">
    <source>
        <dbReference type="RuleBase" id="RU364082"/>
    </source>
</evidence>
<dbReference type="InterPro" id="IPR005913">
    <property type="entry name" value="dTDP_dehydrorham_reduct"/>
</dbReference>
<dbReference type="PANTHER" id="PTHR10491">
    <property type="entry name" value="DTDP-4-DEHYDRORHAMNOSE REDUCTASE"/>
    <property type="match status" value="1"/>
</dbReference>
<dbReference type="Pfam" id="PF04321">
    <property type="entry name" value="RmlD_sub_bind"/>
    <property type="match status" value="1"/>
</dbReference>
<organism evidence="4 5">
    <name type="scientific">Candidatus Uhrbacteria bacterium GW2011_GWF2_41_16</name>
    <dbReference type="NCBI Taxonomy" id="1618997"/>
    <lineage>
        <taxon>Bacteria</taxon>
        <taxon>Candidatus Uhriibacteriota</taxon>
    </lineage>
</organism>
<evidence type="ECO:0000259" key="3">
    <source>
        <dbReference type="Pfam" id="PF04321"/>
    </source>
</evidence>